<sequence>MKTGRAFSPGSGHARVSSVCSGAESGLRVRSRGVSANILVVDDSPTVRNIIKIYLMNLRLSIIEAEDAARALQLLRLVPVSVVIADINMPGMDGITFVKELRAEAKPHLRGIPVILLTAEKGGDLRQRGAEAGANAFIQKPVSHHDLTETVRQYLPQAAP</sequence>
<proteinExistence type="predicted"/>
<dbReference type="Pfam" id="PF00072">
    <property type="entry name" value="Response_reg"/>
    <property type="match status" value="1"/>
</dbReference>
<dbReference type="PATRIC" id="fig|378806.16.peg.4349"/>
<keyword evidence="1 2" id="KW-0597">Phosphoprotein</keyword>
<dbReference type="EMBL" id="AAMD01000086">
    <property type="protein sequence ID" value="EAU65322.1"/>
    <property type="molecule type" value="Genomic_DNA"/>
</dbReference>
<dbReference type="InterPro" id="IPR011006">
    <property type="entry name" value="CheY-like_superfamily"/>
</dbReference>
<protein>
    <submittedName>
        <fullName evidence="4">Two-component response regulator</fullName>
    </submittedName>
</protein>
<name>Q08XT9_STIAD</name>
<evidence type="ECO:0000313" key="5">
    <source>
        <dbReference type="Proteomes" id="UP000032702"/>
    </source>
</evidence>
<comment type="caution">
    <text evidence="4">The sequence shown here is derived from an EMBL/GenBank/DDBJ whole genome shotgun (WGS) entry which is preliminary data.</text>
</comment>
<dbReference type="SUPFAM" id="SSF52172">
    <property type="entry name" value="CheY-like"/>
    <property type="match status" value="1"/>
</dbReference>
<accession>Q08XT9</accession>
<dbReference type="InterPro" id="IPR001789">
    <property type="entry name" value="Sig_transdc_resp-reg_receiver"/>
</dbReference>
<dbReference type="PANTHER" id="PTHR44591">
    <property type="entry name" value="STRESS RESPONSE REGULATOR PROTEIN 1"/>
    <property type="match status" value="1"/>
</dbReference>
<reference evidence="4 5" key="1">
    <citation type="submission" date="2006-04" db="EMBL/GenBank/DDBJ databases">
        <authorList>
            <person name="Nierman W.C."/>
        </authorList>
    </citation>
    <scope>NUCLEOTIDE SEQUENCE [LARGE SCALE GENOMIC DNA]</scope>
    <source>
        <strain evidence="4 5">DW4/3-1</strain>
    </source>
</reference>
<evidence type="ECO:0000256" key="1">
    <source>
        <dbReference type="ARBA" id="ARBA00022553"/>
    </source>
</evidence>
<gene>
    <name evidence="4" type="ORF">STIAU_8106</name>
</gene>
<dbReference type="AlphaFoldDB" id="Q08XT9"/>
<feature type="domain" description="Response regulatory" evidence="3">
    <location>
        <begin position="37"/>
        <end position="155"/>
    </location>
</feature>
<dbReference type="Proteomes" id="UP000032702">
    <property type="component" value="Unassembled WGS sequence"/>
</dbReference>
<dbReference type="GO" id="GO:0000160">
    <property type="term" value="P:phosphorelay signal transduction system"/>
    <property type="evidence" value="ECO:0007669"/>
    <property type="project" value="InterPro"/>
</dbReference>
<dbReference type="PROSITE" id="PS50110">
    <property type="entry name" value="RESPONSE_REGULATORY"/>
    <property type="match status" value="1"/>
</dbReference>
<feature type="modified residue" description="4-aspartylphosphate" evidence="2">
    <location>
        <position position="86"/>
    </location>
</feature>
<evidence type="ECO:0000313" key="4">
    <source>
        <dbReference type="EMBL" id="EAU65322.1"/>
    </source>
</evidence>
<dbReference type="SMART" id="SM00448">
    <property type="entry name" value="REC"/>
    <property type="match status" value="1"/>
</dbReference>
<dbReference type="Gene3D" id="3.40.50.2300">
    <property type="match status" value="1"/>
</dbReference>
<organism evidence="4 5">
    <name type="scientific">Stigmatella aurantiaca (strain DW4/3-1)</name>
    <dbReference type="NCBI Taxonomy" id="378806"/>
    <lineage>
        <taxon>Bacteria</taxon>
        <taxon>Pseudomonadati</taxon>
        <taxon>Myxococcota</taxon>
        <taxon>Myxococcia</taxon>
        <taxon>Myxococcales</taxon>
        <taxon>Cystobacterineae</taxon>
        <taxon>Archangiaceae</taxon>
        <taxon>Stigmatella</taxon>
    </lineage>
</organism>
<dbReference type="InterPro" id="IPR050595">
    <property type="entry name" value="Bact_response_regulator"/>
</dbReference>
<dbReference type="OrthoDB" id="9786548at2"/>
<evidence type="ECO:0000259" key="3">
    <source>
        <dbReference type="PROSITE" id="PS50110"/>
    </source>
</evidence>
<evidence type="ECO:0000256" key="2">
    <source>
        <dbReference type="PROSITE-ProRule" id="PRU00169"/>
    </source>
</evidence>
<dbReference type="PANTHER" id="PTHR44591:SF3">
    <property type="entry name" value="RESPONSE REGULATORY DOMAIN-CONTAINING PROTEIN"/>
    <property type="match status" value="1"/>
</dbReference>